<dbReference type="EMBL" id="JADWYR010000001">
    <property type="protein sequence ID" value="MBG9375549.1"/>
    <property type="molecule type" value="Genomic_DNA"/>
</dbReference>
<dbReference type="InterPro" id="IPR003607">
    <property type="entry name" value="HD/PDEase_dom"/>
</dbReference>
<evidence type="ECO:0000313" key="3">
    <source>
        <dbReference type="Proteomes" id="UP000628448"/>
    </source>
</evidence>
<accession>A0A931E781</accession>
<dbReference type="AlphaFoldDB" id="A0A931E781"/>
<protein>
    <submittedName>
        <fullName evidence="2">HD domain-containing protein</fullName>
    </submittedName>
</protein>
<gene>
    <name evidence="2" type="ORF">I5907_04845</name>
</gene>
<comment type="caution">
    <text evidence="2">The sequence shown here is derived from an EMBL/GenBank/DDBJ whole genome shotgun (WGS) entry which is preliminary data.</text>
</comment>
<sequence length="200" mass="22791">MISAEAFEILKAHVLLRLTEQLPEQLTYHNAAHTKDVLEQAEIIAQAEGIAENDLHLLKVAALYHDTGFCSVYRGHEAESCKLVREELDSVLAAQALDAICGMIMATKIPQNPATHTERIICDADLDYLGRNDFEPISDALRKEFLSYKIAADDREWQQMQIGFFETHHYFTTTSNERRNSLKQKHLQELKVAFSLQYGQ</sequence>
<dbReference type="CDD" id="cd00077">
    <property type="entry name" value="HDc"/>
    <property type="match status" value="1"/>
</dbReference>
<dbReference type="Proteomes" id="UP000628448">
    <property type="component" value="Unassembled WGS sequence"/>
</dbReference>
<evidence type="ECO:0000313" key="2">
    <source>
        <dbReference type="EMBL" id="MBG9375549.1"/>
    </source>
</evidence>
<dbReference type="SMART" id="SM00471">
    <property type="entry name" value="HDc"/>
    <property type="match status" value="1"/>
</dbReference>
<dbReference type="SUPFAM" id="SSF109604">
    <property type="entry name" value="HD-domain/PDEase-like"/>
    <property type="match status" value="1"/>
</dbReference>
<name>A0A931E781_9BACT</name>
<feature type="domain" description="HD/PDEase" evidence="1">
    <location>
        <begin position="26"/>
        <end position="109"/>
    </location>
</feature>
<proteinExistence type="predicted"/>
<reference evidence="2" key="1">
    <citation type="submission" date="2020-11" db="EMBL/GenBank/DDBJ databases">
        <title>Bacterial whole genome sequence for Panacibacter sp. DH6.</title>
        <authorList>
            <person name="Le V."/>
            <person name="Ko S."/>
            <person name="Ahn C.-Y."/>
            <person name="Oh H.-M."/>
        </authorList>
    </citation>
    <scope>NUCLEOTIDE SEQUENCE</scope>
    <source>
        <strain evidence="2">DH6</strain>
    </source>
</reference>
<keyword evidence="3" id="KW-1185">Reference proteome</keyword>
<dbReference type="InterPro" id="IPR006674">
    <property type="entry name" value="HD_domain"/>
</dbReference>
<dbReference type="Pfam" id="PF01966">
    <property type="entry name" value="HD"/>
    <property type="match status" value="1"/>
</dbReference>
<organism evidence="2 3">
    <name type="scientific">Panacibacter microcysteis</name>
    <dbReference type="NCBI Taxonomy" id="2793269"/>
    <lineage>
        <taxon>Bacteria</taxon>
        <taxon>Pseudomonadati</taxon>
        <taxon>Bacteroidota</taxon>
        <taxon>Chitinophagia</taxon>
        <taxon>Chitinophagales</taxon>
        <taxon>Chitinophagaceae</taxon>
        <taxon>Panacibacter</taxon>
    </lineage>
</organism>
<dbReference type="Gene3D" id="1.10.3210.10">
    <property type="entry name" value="Hypothetical protein af1432"/>
    <property type="match status" value="1"/>
</dbReference>
<dbReference type="RefSeq" id="WP_196989594.1">
    <property type="nucleotide sequence ID" value="NZ_JADWYR010000001.1"/>
</dbReference>
<evidence type="ECO:0000259" key="1">
    <source>
        <dbReference type="SMART" id="SM00471"/>
    </source>
</evidence>